<comment type="caution">
    <text evidence="2">The sequence shown here is derived from an EMBL/GenBank/DDBJ whole genome shotgun (WGS) entry which is preliminary data.</text>
</comment>
<protein>
    <submittedName>
        <fullName evidence="2">Methyltransferase</fullName>
    </submittedName>
</protein>
<accession>A0ABS1ZIH5</accession>
<dbReference type="SUPFAM" id="SSF53335">
    <property type="entry name" value="S-adenosyl-L-methionine-dependent methyltransferases"/>
    <property type="match status" value="1"/>
</dbReference>
<dbReference type="EMBL" id="JAAEBW010000007">
    <property type="protein sequence ID" value="MBM1196257.1"/>
    <property type="molecule type" value="Genomic_DNA"/>
</dbReference>
<sequence length="423" mass="47468">MPAKDGEPGVLRGESLLARFQALDAFLSQHQHLWRPRPFTALNMPWEAHHPELAQWLRQRSLQHAEASHNRPHHLPAPAPFPEWAATSHALSTVGALTTRPVTSAPPRLQVDVPGRKWQQIEAFAQCLTFTRTPTHWLDWCAGKGHLGRRLVNEAQQLTCLEYDPALIEAGQQLSQRHALSARHVQQDVLLPQAASQLTADMTPVALHACGDLHVRLLQLASAAGCGQLALSPCCYNRISATHYQPLSTAARTSGLRLSRDDLSLPMSETVTAGERVRRQRDESMARRLGFDLWQRHVRQCDEYLSTPSLPSTWLNKPFALYCEALAALKNLSTTGTEDWPALETAGWQRLAQVRNLELVRGLFRRPLELWLVLDRALYLSENGYDVQVGEFCNTHLTPRNLMLLAQQAAKPTNPDTSRTRRG</sequence>
<organism evidence="2 3">
    <name type="scientific">Pseudomonas weihenstephanensis</name>
    <dbReference type="NCBI Taxonomy" id="1608994"/>
    <lineage>
        <taxon>Bacteria</taxon>
        <taxon>Pseudomonadati</taxon>
        <taxon>Pseudomonadota</taxon>
        <taxon>Gammaproteobacteria</taxon>
        <taxon>Pseudomonadales</taxon>
        <taxon>Pseudomonadaceae</taxon>
        <taxon>Pseudomonas</taxon>
    </lineage>
</organism>
<dbReference type="PANTHER" id="PTHR13369">
    <property type="match status" value="1"/>
</dbReference>
<dbReference type="PANTHER" id="PTHR13369:SF0">
    <property type="entry name" value="GLUTATHIONE S-TRANSFERASE C-TERMINAL DOMAIN-CONTAINING PROTEIN"/>
    <property type="match status" value="1"/>
</dbReference>
<dbReference type="InterPro" id="IPR029063">
    <property type="entry name" value="SAM-dependent_MTases_sf"/>
</dbReference>
<dbReference type="InterPro" id="IPR025714">
    <property type="entry name" value="Methyltranfer_dom"/>
</dbReference>
<reference evidence="2 3" key="1">
    <citation type="submission" date="2020-01" db="EMBL/GenBank/DDBJ databases">
        <title>Comparative genomics of meat spoilage bacteria.</title>
        <authorList>
            <person name="Hilgarth M."/>
            <person name="Vogel R.F."/>
        </authorList>
    </citation>
    <scope>NUCLEOTIDE SEQUENCE [LARGE SCALE GENOMIC DNA]</scope>
    <source>
        <strain evidence="2 3">TMW2.2077</strain>
    </source>
</reference>
<keyword evidence="2" id="KW-0808">Transferase</keyword>
<dbReference type="RefSeq" id="WP_203303150.1">
    <property type="nucleotide sequence ID" value="NZ_JAAEBW010000007.1"/>
</dbReference>
<dbReference type="GO" id="GO:0008168">
    <property type="term" value="F:methyltransferase activity"/>
    <property type="evidence" value="ECO:0007669"/>
    <property type="project" value="UniProtKB-KW"/>
</dbReference>
<dbReference type="Pfam" id="PF13679">
    <property type="entry name" value="Methyltransf_32"/>
    <property type="match status" value="1"/>
</dbReference>
<evidence type="ECO:0000313" key="3">
    <source>
        <dbReference type="Proteomes" id="UP000809529"/>
    </source>
</evidence>
<keyword evidence="2" id="KW-0489">Methyltransferase</keyword>
<evidence type="ECO:0000259" key="1">
    <source>
        <dbReference type="Pfam" id="PF13679"/>
    </source>
</evidence>
<proteinExistence type="predicted"/>
<keyword evidence="3" id="KW-1185">Reference proteome</keyword>
<name>A0ABS1ZIH5_9PSED</name>
<gene>
    <name evidence="2" type="ORF">GYN02_13860</name>
</gene>
<feature type="domain" description="Methyltransferase" evidence="1">
    <location>
        <begin position="116"/>
        <end position="241"/>
    </location>
</feature>
<dbReference type="Proteomes" id="UP000809529">
    <property type="component" value="Unassembled WGS sequence"/>
</dbReference>
<dbReference type="GO" id="GO:0032259">
    <property type="term" value="P:methylation"/>
    <property type="evidence" value="ECO:0007669"/>
    <property type="project" value="UniProtKB-KW"/>
</dbReference>
<evidence type="ECO:0000313" key="2">
    <source>
        <dbReference type="EMBL" id="MBM1196257.1"/>
    </source>
</evidence>